<dbReference type="EMBL" id="JAWWNJ010000167">
    <property type="protein sequence ID" value="KAK6977591.1"/>
    <property type="molecule type" value="Genomic_DNA"/>
</dbReference>
<proteinExistence type="predicted"/>
<protein>
    <recommendedName>
        <fullName evidence="3">F-box domain-containing protein</fullName>
    </recommendedName>
</protein>
<reference evidence="1 2" key="1">
    <citation type="journal article" date="2024" name="J Genomics">
        <title>Draft genome sequencing and assembly of Favolaschia claudopus CIRM-BRFM 2984 isolated from oak limbs.</title>
        <authorList>
            <person name="Navarro D."/>
            <person name="Drula E."/>
            <person name="Chaduli D."/>
            <person name="Cazenave R."/>
            <person name="Ahrendt S."/>
            <person name="Wang J."/>
            <person name="Lipzen A."/>
            <person name="Daum C."/>
            <person name="Barry K."/>
            <person name="Grigoriev I.V."/>
            <person name="Favel A."/>
            <person name="Rosso M.N."/>
            <person name="Martin F."/>
        </authorList>
    </citation>
    <scope>NUCLEOTIDE SEQUENCE [LARGE SCALE GENOMIC DNA]</scope>
    <source>
        <strain evidence="1 2">CIRM-BRFM 2984</strain>
    </source>
</reference>
<evidence type="ECO:0000313" key="2">
    <source>
        <dbReference type="Proteomes" id="UP001362999"/>
    </source>
</evidence>
<organism evidence="1 2">
    <name type="scientific">Favolaschia claudopus</name>
    <dbReference type="NCBI Taxonomy" id="2862362"/>
    <lineage>
        <taxon>Eukaryota</taxon>
        <taxon>Fungi</taxon>
        <taxon>Dikarya</taxon>
        <taxon>Basidiomycota</taxon>
        <taxon>Agaricomycotina</taxon>
        <taxon>Agaricomycetes</taxon>
        <taxon>Agaricomycetidae</taxon>
        <taxon>Agaricales</taxon>
        <taxon>Marasmiineae</taxon>
        <taxon>Mycenaceae</taxon>
        <taxon>Favolaschia</taxon>
    </lineage>
</organism>
<gene>
    <name evidence="1" type="ORF">R3P38DRAFT_3123727</name>
</gene>
<accession>A0AAV9ZBN4</accession>
<dbReference type="AlphaFoldDB" id="A0AAV9ZBN4"/>
<evidence type="ECO:0008006" key="3">
    <source>
        <dbReference type="Google" id="ProtNLM"/>
    </source>
</evidence>
<sequence length="501" mass="56324">MEKLEETRRDLNSYVDAHKALMSPIRRMPPDVLSEIFIACLPTHRNCVMSATEPPVLLGRVCSSWRALSLETPRLLSSLHVVEVNQQFKGYGDISDKLTLRLETMKMWLMRAGQCPLSISLQGQFYRSPNYTPPLTTAIANEPVRDEENPINLFLAELIQFASRWRRVGFVLTSDALHALGHLTVEDVPLLEDFSVSVTDRVGLLPTDGPSDFGWADLQLLKSPLLTRFSGSGRDFDNLRPIPLRWGVLRELSIGGPAWESGLDGERMLELLSMCPQLRFCKLVVNASPDPLEHPLVELPCLHTLHMDLGSVSSSVLDKLSFPKLRTLSFRGDGKRLPAFVGSCRRLASLTVETTSFDTYEVEETLRALPSTTRHVSLHQYGPVGMHYMSPDDRVLEILAQILPELESLGIGFNSTVSDTAIEQFVTKRMAMGETPSLKQLRIMLGRPMKLDIETNMKQYTERGLELDLSYADAETSDWSPWYGLQDAPSRWGPAWGFPVW</sequence>
<dbReference type="Gene3D" id="3.80.10.10">
    <property type="entry name" value="Ribonuclease Inhibitor"/>
    <property type="match status" value="1"/>
</dbReference>
<comment type="caution">
    <text evidence="1">The sequence shown here is derived from an EMBL/GenBank/DDBJ whole genome shotgun (WGS) entry which is preliminary data.</text>
</comment>
<dbReference type="SUPFAM" id="SSF52047">
    <property type="entry name" value="RNI-like"/>
    <property type="match status" value="1"/>
</dbReference>
<name>A0AAV9ZBN4_9AGAR</name>
<keyword evidence="2" id="KW-1185">Reference proteome</keyword>
<dbReference type="Proteomes" id="UP001362999">
    <property type="component" value="Unassembled WGS sequence"/>
</dbReference>
<dbReference type="InterPro" id="IPR032675">
    <property type="entry name" value="LRR_dom_sf"/>
</dbReference>
<evidence type="ECO:0000313" key="1">
    <source>
        <dbReference type="EMBL" id="KAK6977591.1"/>
    </source>
</evidence>